<evidence type="ECO:0000313" key="3">
    <source>
        <dbReference type="Proteomes" id="UP000177230"/>
    </source>
</evidence>
<gene>
    <name evidence="2" type="ORF">A2024_05265</name>
</gene>
<dbReference type="AlphaFoldDB" id="A0A1F5RFX1"/>
<proteinExistence type="predicted"/>
<dbReference type="InterPro" id="IPR001296">
    <property type="entry name" value="Glyco_trans_1"/>
</dbReference>
<dbReference type="Proteomes" id="UP000177230">
    <property type="component" value="Unassembled WGS sequence"/>
</dbReference>
<dbReference type="Pfam" id="PF00534">
    <property type="entry name" value="Glycos_transf_1"/>
    <property type="match status" value="1"/>
</dbReference>
<dbReference type="SUPFAM" id="SSF53756">
    <property type="entry name" value="UDP-Glycosyltransferase/glycogen phosphorylase"/>
    <property type="match status" value="1"/>
</dbReference>
<comment type="caution">
    <text evidence="2">The sequence shown here is derived from an EMBL/GenBank/DDBJ whole genome shotgun (WGS) entry which is preliminary data.</text>
</comment>
<name>A0A1F5RFX1_9BACT</name>
<dbReference type="PANTHER" id="PTHR12526">
    <property type="entry name" value="GLYCOSYLTRANSFERASE"/>
    <property type="match status" value="1"/>
</dbReference>
<dbReference type="CDD" id="cd03801">
    <property type="entry name" value="GT4_PimA-like"/>
    <property type="match status" value="1"/>
</dbReference>
<dbReference type="EMBL" id="MFFM01000019">
    <property type="protein sequence ID" value="OGF13395.1"/>
    <property type="molecule type" value="Genomic_DNA"/>
</dbReference>
<reference evidence="2 3" key="1">
    <citation type="journal article" date="2016" name="Nat. Commun.">
        <title>Thousands of microbial genomes shed light on interconnected biogeochemical processes in an aquifer system.</title>
        <authorList>
            <person name="Anantharaman K."/>
            <person name="Brown C.T."/>
            <person name="Hug L.A."/>
            <person name="Sharon I."/>
            <person name="Castelle C.J."/>
            <person name="Probst A.J."/>
            <person name="Thomas B.C."/>
            <person name="Singh A."/>
            <person name="Wilkins M.J."/>
            <person name="Karaoz U."/>
            <person name="Brodie E.L."/>
            <person name="Williams K.H."/>
            <person name="Hubbard S.S."/>
            <person name="Banfield J.F."/>
        </authorList>
    </citation>
    <scope>NUCLEOTIDE SEQUENCE [LARGE SCALE GENOMIC DNA]</scope>
</reference>
<dbReference type="GO" id="GO:0016757">
    <property type="term" value="F:glycosyltransferase activity"/>
    <property type="evidence" value="ECO:0007669"/>
    <property type="project" value="InterPro"/>
</dbReference>
<organism evidence="2 3">
    <name type="scientific">Candidatus Edwardsbacteria bacterium GWF2_54_11</name>
    <dbReference type="NCBI Taxonomy" id="1817851"/>
    <lineage>
        <taxon>Bacteria</taxon>
        <taxon>Candidatus Edwardsiibacteriota</taxon>
    </lineage>
</organism>
<dbReference type="Gene3D" id="3.40.50.2000">
    <property type="entry name" value="Glycogen Phosphorylase B"/>
    <property type="match status" value="2"/>
</dbReference>
<evidence type="ECO:0000259" key="1">
    <source>
        <dbReference type="Pfam" id="PF00534"/>
    </source>
</evidence>
<accession>A0A1F5RFX1</accession>
<protein>
    <recommendedName>
        <fullName evidence="1">Glycosyl transferase family 1 domain-containing protein</fullName>
    </recommendedName>
</protein>
<evidence type="ECO:0000313" key="2">
    <source>
        <dbReference type="EMBL" id="OGF13395.1"/>
    </source>
</evidence>
<sequence>MTQEIKGLNIGYIASIYPLPTFTASEVLAVAQKGIGVSVFPVKRSKQKTSQLTLQGLPFVTAWYDHFLTAVFYNLLAPLMHPVKYWHCFQYAITTTGTNLFSIKKGTTSGIRNLLLLPIGIYYSFICQQKKVGHIHAEFAGVPATIAIMISKYTGIGYSFSGHGFDLHFMPPHDLVDRIKNAVFFRTISEYNKKFLLGKYAVLKDTDIKVIRCGVDLAKFKYVPKRQYSDRLRLLCVGRLAPVKGYQYLLNACVLLDKTGQDFILNIIGDGQLFDELKVFITDHNLDNKVFLRGYCPQEEISKYCNESDIFVLASLSEGIPVVIMEAMATGMPVVATKITGVPEIVEDGSTGYLVEPKNPEALANAIIKLMKEPQRAAEFGKNGRRKVERMYDITENGRAMAELFVTRLSK</sequence>
<feature type="domain" description="Glycosyl transferase family 1" evidence="1">
    <location>
        <begin position="228"/>
        <end position="386"/>
    </location>
</feature>
<dbReference type="PANTHER" id="PTHR12526:SF630">
    <property type="entry name" value="GLYCOSYLTRANSFERASE"/>
    <property type="match status" value="1"/>
</dbReference>